<feature type="domain" description="Cyclic nucleotide-binding" evidence="4">
    <location>
        <begin position="22"/>
        <end position="74"/>
    </location>
</feature>
<dbReference type="SMART" id="SM00100">
    <property type="entry name" value="cNMP"/>
    <property type="match status" value="1"/>
</dbReference>
<dbReference type="Pfam" id="PF13545">
    <property type="entry name" value="HTH_Crp_2"/>
    <property type="match status" value="1"/>
</dbReference>
<dbReference type="CDD" id="cd00038">
    <property type="entry name" value="CAP_ED"/>
    <property type="match status" value="1"/>
</dbReference>
<dbReference type="InterPro" id="IPR012318">
    <property type="entry name" value="HTH_CRP"/>
</dbReference>
<dbReference type="Proteomes" id="UP000569951">
    <property type="component" value="Unassembled WGS sequence"/>
</dbReference>
<dbReference type="RefSeq" id="WP_343058259.1">
    <property type="nucleotide sequence ID" value="NZ_JACHHG010000004.1"/>
</dbReference>
<dbReference type="PROSITE" id="PS50042">
    <property type="entry name" value="CNMP_BINDING_3"/>
    <property type="match status" value="1"/>
</dbReference>
<dbReference type="SMART" id="SM00419">
    <property type="entry name" value="HTH_CRP"/>
    <property type="match status" value="1"/>
</dbReference>
<keyword evidence="7" id="KW-1185">Reference proteome</keyword>
<dbReference type="EMBL" id="JACHHG010000004">
    <property type="protein sequence ID" value="MBB6098057.1"/>
    <property type="molecule type" value="Genomic_DNA"/>
</dbReference>
<evidence type="ECO:0000256" key="2">
    <source>
        <dbReference type="ARBA" id="ARBA00023125"/>
    </source>
</evidence>
<dbReference type="GO" id="GO:0003677">
    <property type="term" value="F:DNA binding"/>
    <property type="evidence" value="ECO:0007669"/>
    <property type="project" value="UniProtKB-KW"/>
</dbReference>
<dbReference type="SUPFAM" id="SSF46785">
    <property type="entry name" value="Winged helix' DNA-binding domain"/>
    <property type="match status" value="1"/>
</dbReference>
<dbReference type="Gene3D" id="2.60.120.10">
    <property type="entry name" value="Jelly Rolls"/>
    <property type="match status" value="1"/>
</dbReference>
<evidence type="ECO:0000259" key="5">
    <source>
        <dbReference type="PROSITE" id="PS51063"/>
    </source>
</evidence>
<dbReference type="InterPro" id="IPR000595">
    <property type="entry name" value="cNMP-bd_dom"/>
</dbReference>
<dbReference type="PROSITE" id="PS51063">
    <property type="entry name" value="HTH_CRP_2"/>
    <property type="match status" value="1"/>
</dbReference>
<gene>
    <name evidence="6" type="ORF">HNR42_001480</name>
</gene>
<evidence type="ECO:0000256" key="3">
    <source>
        <dbReference type="ARBA" id="ARBA00023163"/>
    </source>
</evidence>
<evidence type="ECO:0000259" key="4">
    <source>
        <dbReference type="PROSITE" id="PS50042"/>
    </source>
</evidence>
<feature type="domain" description="HTH crp-type" evidence="5">
    <location>
        <begin position="128"/>
        <end position="201"/>
    </location>
</feature>
<dbReference type="Pfam" id="PF00027">
    <property type="entry name" value="cNMP_binding"/>
    <property type="match status" value="1"/>
</dbReference>
<dbReference type="AlphaFoldDB" id="A0A841HXC9"/>
<sequence>MNPLERSSPVPAPALPHAPLRFRRGQHVYVQGERALRLYRAETGLLRVVKVTPRGRVLTVRHVLPGDFFGEDALHGGTYQHQVEVLTRALVRILDPLTLGGPILQEVVRSLGEQLRRAMQHEYNLQTGDLKQRVVRYLLELADTPLGGEDRGNHLFVRATHELLAEGTASTRESVSKIMTELREAGLIESGYRHITLLNLEELSGLLSKLHLPGAKPGRQS</sequence>
<keyword evidence="1" id="KW-0805">Transcription regulation</keyword>
<dbReference type="GO" id="GO:0005829">
    <property type="term" value="C:cytosol"/>
    <property type="evidence" value="ECO:0007669"/>
    <property type="project" value="TreeGrafter"/>
</dbReference>
<dbReference type="InterPro" id="IPR036390">
    <property type="entry name" value="WH_DNA-bd_sf"/>
</dbReference>
<dbReference type="PANTHER" id="PTHR24567:SF74">
    <property type="entry name" value="HTH-TYPE TRANSCRIPTIONAL REGULATOR ARCR"/>
    <property type="match status" value="1"/>
</dbReference>
<protein>
    <submittedName>
        <fullName evidence="6">CRP-like cAMP-binding protein</fullName>
    </submittedName>
</protein>
<keyword evidence="3" id="KW-0804">Transcription</keyword>
<comment type="caution">
    <text evidence="6">The sequence shown here is derived from an EMBL/GenBank/DDBJ whole genome shotgun (WGS) entry which is preliminary data.</text>
</comment>
<dbReference type="InterPro" id="IPR050397">
    <property type="entry name" value="Env_Response_Regulators"/>
</dbReference>
<evidence type="ECO:0000313" key="6">
    <source>
        <dbReference type="EMBL" id="MBB6098057.1"/>
    </source>
</evidence>
<dbReference type="Gene3D" id="1.10.10.10">
    <property type="entry name" value="Winged helix-like DNA-binding domain superfamily/Winged helix DNA-binding domain"/>
    <property type="match status" value="1"/>
</dbReference>
<evidence type="ECO:0000313" key="7">
    <source>
        <dbReference type="Proteomes" id="UP000569951"/>
    </source>
</evidence>
<dbReference type="SUPFAM" id="SSF51206">
    <property type="entry name" value="cAMP-binding domain-like"/>
    <property type="match status" value="1"/>
</dbReference>
<dbReference type="FunFam" id="1.10.10.10:FF:000019">
    <property type="entry name" value="Crp/Fnr family transcriptional regulator"/>
    <property type="match status" value="1"/>
</dbReference>
<accession>A0A841HXC9</accession>
<name>A0A841HXC9_9DEIO</name>
<evidence type="ECO:0000256" key="1">
    <source>
        <dbReference type="ARBA" id="ARBA00023015"/>
    </source>
</evidence>
<proteinExistence type="predicted"/>
<dbReference type="GO" id="GO:0003700">
    <property type="term" value="F:DNA-binding transcription factor activity"/>
    <property type="evidence" value="ECO:0007669"/>
    <property type="project" value="TreeGrafter"/>
</dbReference>
<dbReference type="InterPro" id="IPR036388">
    <property type="entry name" value="WH-like_DNA-bd_sf"/>
</dbReference>
<keyword evidence="2" id="KW-0238">DNA-binding</keyword>
<organism evidence="6 7">
    <name type="scientific">Deinobacterium chartae</name>
    <dbReference type="NCBI Taxonomy" id="521158"/>
    <lineage>
        <taxon>Bacteria</taxon>
        <taxon>Thermotogati</taxon>
        <taxon>Deinococcota</taxon>
        <taxon>Deinococci</taxon>
        <taxon>Deinococcales</taxon>
        <taxon>Deinococcaceae</taxon>
        <taxon>Deinobacterium</taxon>
    </lineage>
</organism>
<dbReference type="PANTHER" id="PTHR24567">
    <property type="entry name" value="CRP FAMILY TRANSCRIPTIONAL REGULATORY PROTEIN"/>
    <property type="match status" value="1"/>
</dbReference>
<dbReference type="InterPro" id="IPR018490">
    <property type="entry name" value="cNMP-bd_dom_sf"/>
</dbReference>
<reference evidence="6 7" key="1">
    <citation type="submission" date="2020-08" db="EMBL/GenBank/DDBJ databases">
        <title>Genomic Encyclopedia of Type Strains, Phase IV (KMG-IV): sequencing the most valuable type-strain genomes for metagenomic binning, comparative biology and taxonomic classification.</title>
        <authorList>
            <person name="Goeker M."/>
        </authorList>
    </citation>
    <scope>NUCLEOTIDE SEQUENCE [LARGE SCALE GENOMIC DNA]</scope>
    <source>
        <strain evidence="6 7">DSM 21458</strain>
    </source>
</reference>
<dbReference type="InterPro" id="IPR014710">
    <property type="entry name" value="RmlC-like_jellyroll"/>
</dbReference>